<keyword evidence="1" id="KW-0472">Membrane</keyword>
<proteinExistence type="predicted"/>
<accession>A0ABT8ZIA1</accession>
<comment type="caution">
    <text evidence="2">The sequence shown here is derived from an EMBL/GenBank/DDBJ whole genome shotgun (WGS) entry which is preliminary data.</text>
</comment>
<evidence type="ECO:0000313" key="2">
    <source>
        <dbReference type="EMBL" id="MDO7834270.1"/>
    </source>
</evidence>
<feature type="transmembrane region" description="Helical" evidence="1">
    <location>
        <begin position="6"/>
        <end position="29"/>
    </location>
</feature>
<reference evidence="2" key="1">
    <citation type="submission" date="2023-07" db="EMBL/GenBank/DDBJ databases">
        <title>Bacterial whole genome sequence for Sphingobium sp. HBC34.</title>
        <authorList>
            <person name="Le V."/>
            <person name="Ko S.-R."/>
            <person name="Ahn C.-Y."/>
            <person name="Oh H.-M."/>
        </authorList>
    </citation>
    <scope>NUCLEOTIDE SEQUENCE</scope>
    <source>
        <strain evidence="2">HBC34</strain>
    </source>
</reference>
<evidence type="ECO:0008006" key="4">
    <source>
        <dbReference type="Google" id="ProtNLM"/>
    </source>
</evidence>
<protein>
    <recommendedName>
        <fullName evidence="4">DUF2231 domain-containing protein</fullName>
    </recommendedName>
</protein>
<dbReference type="Proteomes" id="UP001176471">
    <property type="component" value="Unassembled WGS sequence"/>
</dbReference>
<name>A0ABT8ZIA1_9SPHN</name>
<feature type="transmembrane region" description="Helical" evidence="1">
    <location>
        <begin position="103"/>
        <end position="121"/>
    </location>
</feature>
<keyword evidence="1" id="KW-1133">Transmembrane helix</keyword>
<dbReference type="RefSeq" id="WP_304534764.1">
    <property type="nucleotide sequence ID" value="NZ_JAUQOM010000001.1"/>
</dbReference>
<feature type="transmembrane region" description="Helical" evidence="1">
    <location>
        <begin position="36"/>
        <end position="54"/>
    </location>
</feature>
<gene>
    <name evidence="2" type="ORF">Q4610_04355</name>
</gene>
<evidence type="ECO:0000256" key="1">
    <source>
        <dbReference type="SAM" id="Phobius"/>
    </source>
</evidence>
<keyword evidence="3" id="KW-1185">Reference proteome</keyword>
<organism evidence="2 3">
    <name type="scientific">Sphingobium cyanobacteriorum</name>
    <dbReference type="NCBI Taxonomy" id="3063954"/>
    <lineage>
        <taxon>Bacteria</taxon>
        <taxon>Pseudomonadati</taxon>
        <taxon>Pseudomonadota</taxon>
        <taxon>Alphaproteobacteria</taxon>
        <taxon>Sphingomonadales</taxon>
        <taxon>Sphingomonadaceae</taxon>
        <taxon>Sphingobium</taxon>
    </lineage>
</organism>
<keyword evidence="1" id="KW-0812">Transmembrane</keyword>
<feature type="transmembrane region" description="Helical" evidence="1">
    <location>
        <begin position="74"/>
        <end position="91"/>
    </location>
</feature>
<sequence>MSEHTVNWLIYTCLIGLVPVFSRLCVWIVSTSGVDPIAVSDLIAFGLVLHVSNIHQVNSLDEYDRRWKSVHNGLSSIFIVIYSLLMFTTIIKIDIINYKSIKIMSILLSLVSFMLSFSVFYRTNGKPFRDTNGIVQ</sequence>
<dbReference type="EMBL" id="JAUQOM010000001">
    <property type="protein sequence ID" value="MDO7834270.1"/>
    <property type="molecule type" value="Genomic_DNA"/>
</dbReference>
<evidence type="ECO:0000313" key="3">
    <source>
        <dbReference type="Proteomes" id="UP001176471"/>
    </source>
</evidence>